<feature type="domain" description="Membrane insertase YidC/Oxa/ALB C-terminal" evidence="12">
    <location>
        <begin position="127"/>
        <end position="319"/>
    </location>
</feature>
<comment type="subcellular location">
    <subcellularLocation>
        <location evidence="9">Membrane</location>
        <topology evidence="9">Multi-pass membrane protein</topology>
    </subcellularLocation>
    <subcellularLocation>
        <location evidence="1">Mitochondrion inner membrane</location>
        <topology evidence="1">Multi-pass membrane protein</topology>
    </subcellularLocation>
</comment>
<evidence type="ECO:0000313" key="14">
    <source>
        <dbReference type="Proteomes" id="UP000326924"/>
    </source>
</evidence>
<feature type="region of interest" description="Disordered" evidence="10">
    <location>
        <begin position="383"/>
        <end position="442"/>
    </location>
</feature>
<keyword evidence="14" id="KW-1185">Reference proteome</keyword>
<evidence type="ECO:0000256" key="5">
    <source>
        <dbReference type="ARBA" id="ARBA00022946"/>
    </source>
</evidence>
<dbReference type="PANTHER" id="PTHR12428:SF66">
    <property type="entry name" value="MITOCHONDRIAL INNER MEMBRANE PROTEIN OXA1L"/>
    <property type="match status" value="1"/>
</dbReference>
<feature type="region of interest" description="Disordered" evidence="10">
    <location>
        <begin position="42"/>
        <end position="81"/>
    </location>
</feature>
<reference evidence="13 14" key="1">
    <citation type="submission" date="2019-09" db="EMBL/GenBank/DDBJ databases">
        <title>Draft genome of the ectomycorrhizal ascomycete Sphaerosporella brunnea.</title>
        <authorList>
            <consortium name="DOE Joint Genome Institute"/>
            <person name="Benucci G.M."/>
            <person name="Marozzi G."/>
            <person name="Antonielli L."/>
            <person name="Sanchez S."/>
            <person name="Marco P."/>
            <person name="Wang X."/>
            <person name="Falini L.B."/>
            <person name="Barry K."/>
            <person name="Haridas S."/>
            <person name="Lipzen A."/>
            <person name="Labutti K."/>
            <person name="Grigoriev I.V."/>
            <person name="Murat C."/>
            <person name="Martin F."/>
            <person name="Albertini E."/>
            <person name="Donnini D."/>
            <person name="Bonito G."/>
        </authorList>
    </citation>
    <scope>NUCLEOTIDE SEQUENCE [LARGE SCALE GENOMIC DNA]</scope>
    <source>
        <strain evidence="13 14">Sb_GMNB300</strain>
    </source>
</reference>
<feature type="compositionally biased region" description="Basic and acidic residues" evidence="10">
    <location>
        <begin position="394"/>
        <end position="432"/>
    </location>
</feature>
<evidence type="ECO:0000259" key="12">
    <source>
        <dbReference type="Pfam" id="PF02096"/>
    </source>
</evidence>
<feature type="transmembrane region" description="Helical" evidence="11">
    <location>
        <begin position="200"/>
        <end position="219"/>
    </location>
</feature>
<dbReference type="EMBL" id="VXIS01000092">
    <property type="protein sequence ID" value="KAA8906095.1"/>
    <property type="molecule type" value="Genomic_DNA"/>
</dbReference>
<keyword evidence="8 11" id="KW-0472">Membrane</keyword>
<evidence type="ECO:0000256" key="8">
    <source>
        <dbReference type="ARBA" id="ARBA00023136"/>
    </source>
</evidence>
<feature type="transmembrane region" description="Helical" evidence="11">
    <location>
        <begin position="281"/>
        <end position="305"/>
    </location>
</feature>
<keyword evidence="3 9" id="KW-0812">Transmembrane</keyword>
<accession>A0A5J5EX67</accession>
<evidence type="ECO:0000256" key="7">
    <source>
        <dbReference type="ARBA" id="ARBA00023128"/>
    </source>
</evidence>
<dbReference type="GO" id="GO:0032979">
    <property type="term" value="P:protein insertion into mitochondrial inner membrane from matrix"/>
    <property type="evidence" value="ECO:0007669"/>
    <property type="project" value="TreeGrafter"/>
</dbReference>
<dbReference type="OrthoDB" id="2148490at2759"/>
<comment type="caution">
    <text evidence="13">The sequence shown here is derived from an EMBL/GenBank/DDBJ whole genome shotgun (WGS) entry which is preliminary data.</text>
</comment>
<evidence type="ECO:0000256" key="4">
    <source>
        <dbReference type="ARBA" id="ARBA00022792"/>
    </source>
</evidence>
<dbReference type="Proteomes" id="UP000326924">
    <property type="component" value="Unassembled WGS sequence"/>
</dbReference>
<comment type="similarity">
    <text evidence="2 9">Belongs to the OXA1/ALB3/YidC family.</text>
</comment>
<feature type="compositionally biased region" description="Pro residues" evidence="10">
    <location>
        <begin position="56"/>
        <end position="65"/>
    </location>
</feature>
<keyword evidence="6 11" id="KW-1133">Transmembrane helix</keyword>
<feature type="transmembrane region" description="Helical" evidence="11">
    <location>
        <begin position="248"/>
        <end position="269"/>
    </location>
</feature>
<keyword evidence="5" id="KW-0809">Transit peptide</keyword>
<dbReference type="AlphaFoldDB" id="A0A5J5EX67"/>
<name>A0A5J5EX67_9PEZI</name>
<keyword evidence="4" id="KW-0999">Mitochondrion inner membrane</keyword>
<dbReference type="GO" id="GO:0005743">
    <property type="term" value="C:mitochondrial inner membrane"/>
    <property type="evidence" value="ECO:0007669"/>
    <property type="project" value="UniProtKB-SubCell"/>
</dbReference>
<dbReference type="PANTHER" id="PTHR12428">
    <property type="entry name" value="OXA1"/>
    <property type="match status" value="1"/>
</dbReference>
<dbReference type="CDD" id="cd20069">
    <property type="entry name" value="5TM_Oxa1-like"/>
    <property type="match status" value="1"/>
</dbReference>
<dbReference type="InterPro" id="IPR001708">
    <property type="entry name" value="YidC/ALB3/OXA1/COX18"/>
</dbReference>
<dbReference type="FunCoup" id="A0A5J5EX67">
    <property type="interactions" value="621"/>
</dbReference>
<feature type="compositionally biased region" description="Basic residues" evidence="10">
    <location>
        <begin position="433"/>
        <end position="442"/>
    </location>
</feature>
<sequence>MLASRFLRQRALPIRALQTSPKFRPALASHLARPGRVAAAASSLRFQSTSPSDPLSTPPPPPPSTPANLLDNLDAPPTGIDATSITEHTPNTMGYLHSLGIDFGWGTTSILQTLMESLHVVTGMPWWGTVLASVCLIRAAQFPGYCKMSSMTARMKEINPVVAPIMQKMKEAQKRNDMQTMMQHKQEMSRMFKMAGVNRLWLIFPFTQIPVFYGFYKILRGMAEVPVPAMQHEGLLWFQDFSVADPTMVLPLVASSLIGVQIALGGESAGSQMAKSMKTALMFGLPALSFGVTYAWPAIIGWYIFCNSCVGLVQTLLLRNEAFRAKFGLYPLAIGGTPNPLAARPGSLSALNALDKNTIEVAVNSKKQIGAKGGLLDRLTGGQSDDDSGWSIKKFKESTVEKQKEKAHKKYEEDRKKKLEEQKAAEQRERERRQRMKKAGTR</sequence>
<evidence type="ECO:0000256" key="9">
    <source>
        <dbReference type="RuleBase" id="RU003945"/>
    </source>
</evidence>
<evidence type="ECO:0000256" key="3">
    <source>
        <dbReference type="ARBA" id="ARBA00022692"/>
    </source>
</evidence>
<gene>
    <name evidence="13" type="ORF">FN846DRAFT_722146</name>
</gene>
<keyword evidence="7" id="KW-0496">Mitochondrion</keyword>
<evidence type="ECO:0000256" key="6">
    <source>
        <dbReference type="ARBA" id="ARBA00022989"/>
    </source>
</evidence>
<dbReference type="InParanoid" id="A0A5J5EX67"/>
<evidence type="ECO:0000256" key="2">
    <source>
        <dbReference type="ARBA" id="ARBA00009877"/>
    </source>
</evidence>
<dbReference type="Pfam" id="PF02096">
    <property type="entry name" value="60KD_IMP"/>
    <property type="match status" value="1"/>
</dbReference>
<dbReference type="InterPro" id="IPR028055">
    <property type="entry name" value="YidC/Oxa/ALB_C"/>
</dbReference>
<dbReference type="GO" id="GO:0032977">
    <property type="term" value="F:membrane insertase activity"/>
    <property type="evidence" value="ECO:0007669"/>
    <property type="project" value="InterPro"/>
</dbReference>
<evidence type="ECO:0000256" key="1">
    <source>
        <dbReference type="ARBA" id="ARBA00004448"/>
    </source>
</evidence>
<evidence type="ECO:0000313" key="13">
    <source>
        <dbReference type="EMBL" id="KAA8906095.1"/>
    </source>
</evidence>
<evidence type="ECO:0000256" key="10">
    <source>
        <dbReference type="SAM" id="MobiDB-lite"/>
    </source>
</evidence>
<evidence type="ECO:0000256" key="11">
    <source>
        <dbReference type="SAM" id="Phobius"/>
    </source>
</evidence>
<proteinExistence type="inferred from homology"/>
<organism evidence="13 14">
    <name type="scientific">Sphaerosporella brunnea</name>
    <dbReference type="NCBI Taxonomy" id="1250544"/>
    <lineage>
        <taxon>Eukaryota</taxon>
        <taxon>Fungi</taxon>
        <taxon>Dikarya</taxon>
        <taxon>Ascomycota</taxon>
        <taxon>Pezizomycotina</taxon>
        <taxon>Pezizomycetes</taxon>
        <taxon>Pezizales</taxon>
        <taxon>Pyronemataceae</taxon>
        <taxon>Sphaerosporella</taxon>
    </lineage>
</organism>
<protein>
    <submittedName>
        <fullName evidence="13">60Kd inner membrane protein-domain-containing protein</fullName>
    </submittedName>
</protein>